<protein>
    <submittedName>
        <fullName evidence="1">Uncharacterized protein</fullName>
    </submittedName>
</protein>
<organism evidence="1">
    <name type="scientific">marine sediment metagenome</name>
    <dbReference type="NCBI Taxonomy" id="412755"/>
    <lineage>
        <taxon>unclassified sequences</taxon>
        <taxon>metagenomes</taxon>
        <taxon>ecological metagenomes</taxon>
    </lineage>
</organism>
<proteinExistence type="predicted"/>
<dbReference type="AlphaFoldDB" id="A0A0F9RXG8"/>
<dbReference type="EMBL" id="LAZR01000920">
    <property type="protein sequence ID" value="KKN54627.1"/>
    <property type="molecule type" value="Genomic_DNA"/>
</dbReference>
<comment type="caution">
    <text evidence="1">The sequence shown here is derived from an EMBL/GenBank/DDBJ whole genome shotgun (WGS) entry which is preliminary data.</text>
</comment>
<sequence>MDLERKNLINKCVSIEENLSKLKLWANLVPKNSFFNNLRRLFPKEEWDIIRKLVYKRDNYD</sequence>
<gene>
    <name evidence="1" type="ORF">LCGC14_0590500</name>
</gene>
<evidence type="ECO:0000313" key="1">
    <source>
        <dbReference type="EMBL" id="KKN54627.1"/>
    </source>
</evidence>
<name>A0A0F9RXG8_9ZZZZ</name>
<accession>A0A0F9RXG8</accession>
<reference evidence="1" key="1">
    <citation type="journal article" date="2015" name="Nature">
        <title>Complex archaea that bridge the gap between prokaryotes and eukaryotes.</title>
        <authorList>
            <person name="Spang A."/>
            <person name="Saw J.H."/>
            <person name="Jorgensen S.L."/>
            <person name="Zaremba-Niedzwiedzka K."/>
            <person name="Martijn J."/>
            <person name="Lind A.E."/>
            <person name="van Eijk R."/>
            <person name="Schleper C."/>
            <person name="Guy L."/>
            <person name="Ettema T.J."/>
        </authorList>
    </citation>
    <scope>NUCLEOTIDE SEQUENCE</scope>
</reference>